<evidence type="ECO:0000259" key="11">
    <source>
        <dbReference type="Pfam" id="PF01134"/>
    </source>
</evidence>
<keyword evidence="5 10" id="KW-0808">Transferase</keyword>
<name>A0A2S5RDJ0_9MOLU</name>
<comment type="catalytic activity">
    <reaction evidence="10">
        <text>uridine(54) in tRNA + (6R)-5,10-methylene-5,6,7,8-tetrahydrofolate + NADPH + H(+) = 5-methyluridine(54) in tRNA + (6S)-5,6,7,8-tetrahydrofolate + NADP(+)</text>
        <dbReference type="Rhea" id="RHEA:62372"/>
        <dbReference type="Rhea" id="RHEA-COMP:10167"/>
        <dbReference type="Rhea" id="RHEA-COMP:10193"/>
        <dbReference type="ChEBI" id="CHEBI:15378"/>
        <dbReference type="ChEBI" id="CHEBI:15636"/>
        <dbReference type="ChEBI" id="CHEBI:57453"/>
        <dbReference type="ChEBI" id="CHEBI:57783"/>
        <dbReference type="ChEBI" id="CHEBI:58349"/>
        <dbReference type="ChEBI" id="CHEBI:65315"/>
        <dbReference type="ChEBI" id="CHEBI:74447"/>
        <dbReference type="EC" id="2.1.1.74"/>
    </reaction>
</comment>
<dbReference type="GO" id="GO:0030488">
    <property type="term" value="P:tRNA methylation"/>
    <property type="evidence" value="ECO:0007669"/>
    <property type="project" value="TreeGrafter"/>
</dbReference>
<dbReference type="GO" id="GO:0002098">
    <property type="term" value="P:tRNA wobble uridine modification"/>
    <property type="evidence" value="ECO:0007669"/>
    <property type="project" value="TreeGrafter"/>
</dbReference>
<gene>
    <name evidence="12" type="primary">gid</name>
    <name evidence="10" type="synonym">trmFO</name>
    <name evidence="12" type="ORF">ELUCI_v1c04720</name>
</gene>
<evidence type="ECO:0000256" key="8">
    <source>
        <dbReference type="ARBA" id="ARBA00022857"/>
    </source>
</evidence>
<dbReference type="EC" id="2.1.1.74" evidence="10"/>
<organism evidence="12 13">
    <name type="scientific">Williamsoniiplasma lucivorax</name>
    <dbReference type="NCBI Taxonomy" id="209274"/>
    <lineage>
        <taxon>Bacteria</taxon>
        <taxon>Bacillati</taxon>
        <taxon>Mycoplasmatota</taxon>
        <taxon>Mollicutes</taxon>
        <taxon>Entomoplasmatales</taxon>
        <taxon>Williamsoniiplasma</taxon>
    </lineage>
</organism>
<evidence type="ECO:0000256" key="3">
    <source>
        <dbReference type="ARBA" id="ARBA00022603"/>
    </source>
</evidence>
<keyword evidence="3 10" id="KW-0489">Methyltransferase</keyword>
<dbReference type="InterPro" id="IPR040131">
    <property type="entry name" value="MnmG_N"/>
</dbReference>
<proteinExistence type="inferred from homology"/>
<evidence type="ECO:0000256" key="5">
    <source>
        <dbReference type="ARBA" id="ARBA00022679"/>
    </source>
</evidence>
<dbReference type="EMBL" id="PHNE01000002">
    <property type="protein sequence ID" value="PPE05380.1"/>
    <property type="molecule type" value="Genomic_DNA"/>
</dbReference>
<keyword evidence="7 10" id="KW-0274">FAD</keyword>
<evidence type="ECO:0000256" key="4">
    <source>
        <dbReference type="ARBA" id="ARBA00022630"/>
    </source>
</evidence>
<dbReference type="PANTHER" id="PTHR11806">
    <property type="entry name" value="GLUCOSE INHIBITED DIVISION PROTEIN A"/>
    <property type="match status" value="1"/>
</dbReference>
<keyword evidence="2 10" id="KW-0963">Cytoplasm</keyword>
<keyword evidence="13" id="KW-1185">Reference proteome</keyword>
<protein>
    <recommendedName>
        <fullName evidence="10">Methylenetetrahydrofolate--tRNA-(uracil-5-)-methyltransferase TrmFO</fullName>
        <ecNumber evidence="10">2.1.1.74</ecNumber>
    </recommendedName>
    <alternativeName>
        <fullName evidence="10">Folate-dependent tRNA (uracil-5-)-methyltransferase</fullName>
    </alternativeName>
    <alternativeName>
        <fullName evidence="10">Folate-dependent tRNA(M-5-U54)-methyltransferase</fullName>
    </alternativeName>
</protein>
<keyword evidence="4 10" id="KW-0285">Flavoprotein</keyword>
<dbReference type="RefSeq" id="WP_211227799.1">
    <property type="nucleotide sequence ID" value="NZ_PHNE01000002.1"/>
</dbReference>
<keyword evidence="8 10" id="KW-0521">NADP</keyword>
<dbReference type="SUPFAM" id="SSF51905">
    <property type="entry name" value="FAD/NAD(P)-binding domain"/>
    <property type="match status" value="1"/>
</dbReference>
<dbReference type="Pfam" id="PF01134">
    <property type="entry name" value="GIDA"/>
    <property type="match status" value="1"/>
</dbReference>
<comment type="caution">
    <text evidence="12">The sequence shown here is derived from an EMBL/GenBank/DDBJ whole genome shotgun (WGS) entry which is preliminary data.</text>
</comment>
<dbReference type="Proteomes" id="UP000237865">
    <property type="component" value="Unassembled WGS sequence"/>
</dbReference>
<evidence type="ECO:0000256" key="10">
    <source>
        <dbReference type="HAMAP-Rule" id="MF_01037"/>
    </source>
</evidence>
<comment type="catalytic activity">
    <reaction evidence="10">
        <text>uridine(54) in tRNA + (6R)-5,10-methylene-5,6,7,8-tetrahydrofolate + NADH + H(+) = 5-methyluridine(54) in tRNA + (6S)-5,6,7,8-tetrahydrofolate + NAD(+)</text>
        <dbReference type="Rhea" id="RHEA:16873"/>
        <dbReference type="Rhea" id="RHEA-COMP:10167"/>
        <dbReference type="Rhea" id="RHEA-COMP:10193"/>
        <dbReference type="ChEBI" id="CHEBI:15378"/>
        <dbReference type="ChEBI" id="CHEBI:15636"/>
        <dbReference type="ChEBI" id="CHEBI:57453"/>
        <dbReference type="ChEBI" id="CHEBI:57540"/>
        <dbReference type="ChEBI" id="CHEBI:57945"/>
        <dbReference type="ChEBI" id="CHEBI:65315"/>
        <dbReference type="ChEBI" id="CHEBI:74447"/>
        <dbReference type="EC" id="2.1.1.74"/>
    </reaction>
</comment>
<accession>A0A2S5RDJ0</accession>
<dbReference type="AlphaFoldDB" id="A0A2S5RDJ0"/>
<reference evidence="12 13" key="1">
    <citation type="submission" date="2017-11" db="EMBL/GenBank/DDBJ databases">
        <title>Genome sequence of Entomoplasma lucivorax PIPN-2 (ATCC 49196).</title>
        <authorList>
            <person name="Lo W.-S."/>
            <person name="Gasparich G.E."/>
            <person name="Kuo C.-H."/>
        </authorList>
    </citation>
    <scope>NUCLEOTIDE SEQUENCE [LARGE SCALE GENOMIC DNA]</scope>
    <source>
        <strain evidence="12 13">PIPN-2</strain>
    </source>
</reference>
<dbReference type="InterPro" id="IPR004417">
    <property type="entry name" value="TrmFO"/>
</dbReference>
<comment type="subcellular location">
    <subcellularLocation>
        <location evidence="10">Cytoplasm</location>
    </subcellularLocation>
</comment>
<comment type="cofactor">
    <cofactor evidence="1 10">
        <name>FAD</name>
        <dbReference type="ChEBI" id="CHEBI:57692"/>
    </cofactor>
</comment>
<dbReference type="NCBIfam" id="TIGR00137">
    <property type="entry name" value="gid_trmFO"/>
    <property type="match status" value="1"/>
</dbReference>
<dbReference type="Gene3D" id="3.50.50.60">
    <property type="entry name" value="FAD/NAD(P)-binding domain"/>
    <property type="match status" value="2"/>
</dbReference>
<evidence type="ECO:0000256" key="7">
    <source>
        <dbReference type="ARBA" id="ARBA00022827"/>
    </source>
</evidence>
<evidence type="ECO:0000313" key="12">
    <source>
        <dbReference type="EMBL" id="PPE05380.1"/>
    </source>
</evidence>
<evidence type="ECO:0000256" key="9">
    <source>
        <dbReference type="ARBA" id="ARBA00023027"/>
    </source>
</evidence>
<keyword evidence="9 10" id="KW-0520">NAD</keyword>
<evidence type="ECO:0000313" key="13">
    <source>
        <dbReference type="Proteomes" id="UP000237865"/>
    </source>
</evidence>
<dbReference type="HAMAP" id="MF_01037">
    <property type="entry name" value="TrmFO"/>
    <property type="match status" value="1"/>
</dbReference>
<evidence type="ECO:0000256" key="2">
    <source>
        <dbReference type="ARBA" id="ARBA00022490"/>
    </source>
</evidence>
<feature type="domain" description="MnmG N-terminal" evidence="11">
    <location>
        <begin position="3"/>
        <end position="362"/>
    </location>
</feature>
<evidence type="ECO:0000256" key="1">
    <source>
        <dbReference type="ARBA" id="ARBA00001974"/>
    </source>
</evidence>
<dbReference type="GO" id="GO:0005829">
    <property type="term" value="C:cytosol"/>
    <property type="evidence" value="ECO:0007669"/>
    <property type="project" value="TreeGrafter"/>
</dbReference>
<dbReference type="NCBIfam" id="NF003739">
    <property type="entry name" value="PRK05335.1"/>
    <property type="match status" value="1"/>
</dbReference>
<dbReference type="GO" id="GO:0047151">
    <property type="term" value="F:tRNA (uracil(54)-C5)-methyltransferase activity, 5,10-methylenetetrahydrofolate-dependent"/>
    <property type="evidence" value="ECO:0007669"/>
    <property type="project" value="UniProtKB-UniRule"/>
</dbReference>
<dbReference type="PANTHER" id="PTHR11806:SF2">
    <property type="entry name" value="METHYLENETETRAHYDROFOLATE--TRNA-(URACIL-5-)-METHYLTRANSFERASE TRMFO"/>
    <property type="match status" value="1"/>
</dbReference>
<feature type="binding site" evidence="10">
    <location>
        <begin position="7"/>
        <end position="12"/>
    </location>
    <ligand>
        <name>FAD</name>
        <dbReference type="ChEBI" id="CHEBI:57692"/>
    </ligand>
</feature>
<dbReference type="STRING" id="1399797.GCA_000518285_01924"/>
<keyword evidence="6 10" id="KW-0819">tRNA processing</keyword>
<dbReference type="InterPro" id="IPR036188">
    <property type="entry name" value="FAD/NAD-bd_sf"/>
</dbReference>
<dbReference type="InterPro" id="IPR002218">
    <property type="entry name" value="MnmG-rel"/>
</dbReference>
<sequence length="437" mass="49269">MKIKIIGAGLAGCEAAYQLAEHGFEVELYECKTITKNPIQKLDAFAELVCSNTLRSKSLKNAVGILKAEMQMFNSLIIQAAYATCIPSDDALAVDREQFANYITTQIQNHPKINIINKEVDFVDDVHDLTLITTGPLTSEAMKKEIERLIGKQKLFYLDASAPIIEKNSIDFSQVYKASRHNQKQGDYICLPLNETEFNHFVEALQNAETVQTKEFEKEIYFKGCQPIEVMAKESKKILLNGPMSPNHLIKPDGSTPYAVVQLRQDDAIDSLYNFVGFQTNLKWPEQQRVLSTLPGLANLKIVRYGVMHKNYYINSPKILNNKLQVMRRKNVFFAGQITGVEGYVESSVSGIIASLGIIASVMHQKLPKMSSSTVMGALHNYVTNEKIKQLKPMKANLGIMKKDFNEALGESYYSKSQDEMKKYLNSIKNIIEFKIK</sequence>
<evidence type="ECO:0000256" key="6">
    <source>
        <dbReference type="ARBA" id="ARBA00022694"/>
    </source>
</evidence>
<dbReference type="GO" id="GO:0050660">
    <property type="term" value="F:flavin adenine dinucleotide binding"/>
    <property type="evidence" value="ECO:0007669"/>
    <property type="project" value="UniProtKB-UniRule"/>
</dbReference>
<comment type="function">
    <text evidence="10">Catalyzes the folate-dependent formation of 5-methyl-uridine at position 54 (M-5-U54) in all tRNAs.</text>
</comment>
<comment type="similarity">
    <text evidence="10">Belongs to the MnmG family. TrmFO subfamily.</text>
</comment>